<gene>
    <name evidence="2" type="ORF">COB13_10700</name>
</gene>
<feature type="transmembrane region" description="Helical" evidence="1">
    <location>
        <begin position="42"/>
        <end position="63"/>
    </location>
</feature>
<keyword evidence="1" id="KW-1133">Transmembrane helix</keyword>
<dbReference type="EMBL" id="NVUS01000013">
    <property type="protein sequence ID" value="PCJ00053.1"/>
    <property type="molecule type" value="Genomic_DNA"/>
</dbReference>
<keyword evidence="1" id="KW-0472">Membrane</keyword>
<feature type="transmembrane region" description="Helical" evidence="1">
    <location>
        <begin position="180"/>
        <end position="202"/>
    </location>
</feature>
<protein>
    <submittedName>
        <fullName evidence="2">Uncharacterized protein</fullName>
    </submittedName>
</protein>
<proteinExistence type="predicted"/>
<accession>A0A2A4YZ00</accession>
<sequence length="270" mass="30635">MKNSTYKIPVILSAIVIFLSAIASFGGIFLDGLYRDNEMVKAVWLGNDIVTLFIVLPIMIWALIFSLRNSVKAQLVWMGALWYMVYNYNFYMYGAAFNKFFLLYVFIFTLSAYALILALMKTDVQMLAKRTSSTMPVKRISGFMLFFAFFIGSLWIAQSASFIFTNEVPIGITQTDHPTGVVFAIDLSLLVSTLIVGAILLWKRQAWGYIISIISMTKCIFYPFVLVIGGTISYQRTGIWDSFIPAYIFLWVGCLFAFGYLIKSIDSKEN</sequence>
<reference key="1">
    <citation type="submission" date="2017-08" db="EMBL/GenBank/DDBJ databases">
        <title>A dynamic microbial community with high functional redundancy inhabits the cold, oxic subseafloor aquifer.</title>
        <authorList>
            <person name="Tully B.J."/>
            <person name="Wheat C.G."/>
            <person name="Glazer B.T."/>
            <person name="Huber J.A."/>
        </authorList>
    </citation>
    <scope>NUCLEOTIDE SEQUENCE [LARGE SCALE GENOMIC DNA]</scope>
</reference>
<feature type="transmembrane region" description="Helical" evidence="1">
    <location>
        <begin position="75"/>
        <end position="94"/>
    </location>
</feature>
<organism evidence="2">
    <name type="scientific">OCS116 cluster bacterium</name>
    <dbReference type="NCBI Taxonomy" id="2030921"/>
    <lineage>
        <taxon>Bacteria</taxon>
        <taxon>Pseudomonadati</taxon>
        <taxon>Pseudomonadota</taxon>
        <taxon>Alphaproteobacteria</taxon>
        <taxon>OCS116 cluster</taxon>
    </lineage>
</organism>
<feature type="transmembrane region" description="Helical" evidence="1">
    <location>
        <begin position="100"/>
        <end position="119"/>
    </location>
</feature>
<keyword evidence="1" id="KW-0812">Transmembrane</keyword>
<evidence type="ECO:0000313" key="2">
    <source>
        <dbReference type="EMBL" id="PCJ00053.1"/>
    </source>
</evidence>
<name>A0A2A4YZ00_9PROT</name>
<dbReference type="AlphaFoldDB" id="A0A2A4YZ00"/>
<feature type="transmembrane region" description="Helical" evidence="1">
    <location>
        <begin position="209"/>
        <end position="232"/>
    </location>
</feature>
<feature type="transmembrane region" description="Helical" evidence="1">
    <location>
        <begin position="244"/>
        <end position="262"/>
    </location>
</feature>
<feature type="transmembrane region" description="Helical" evidence="1">
    <location>
        <begin position="140"/>
        <end position="160"/>
    </location>
</feature>
<feature type="transmembrane region" description="Helical" evidence="1">
    <location>
        <begin position="12"/>
        <end position="30"/>
    </location>
</feature>
<comment type="caution">
    <text evidence="2">The sequence shown here is derived from an EMBL/GenBank/DDBJ whole genome shotgun (WGS) entry which is preliminary data.</text>
</comment>
<evidence type="ECO:0000256" key="1">
    <source>
        <dbReference type="SAM" id="Phobius"/>
    </source>
</evidence>
<reference evidence="2" key="2">
    <citation type="journal article" date="2018" name="ISME J.">
        <title>A dynamic microbial community with high functional redundancy inhabits the cold, oxic subseafloor aquifer.</title>
        <authorList>
            <person name="Tully B.J."/>
            <person name="Wheat C.G."/>
            <person name="Glazer B.T."/>
            <person name="Huber J.A."/>
        </authorList>
    </citation>
    <scope>NUCLEOTIDE SEQUENCE</scope>
    <source>
        <strain evidence="2">NORP83</strain>
    </source>
</reference>